<name>A0A0C2GWW2_9BILA</name>
<reference evidence="2 3" key="1">
    <citation type="submission" date="2013-12" db="EMBL/GenBank/DDBJ databases">
        <title>Draft genome of the parsitic nematode Ancylostoma duodenale.</title>
        <authorList>
            <person name="Mitreva M."/>
        </authorList>
    </citation>
    <scope>NUCLEOTIDE SEQUENCE [LARGE SCALE GENOMIC DNA]</scope>
    <source>
        <strain evidence="2 3">Zhejiang</strain>
    </source>
</reference>
<dbReference type="AlphaFoldDB" id="A0A0C2GWW2"/>
<protein>
    <submittedName>
        <fullName evidence="2">Uncharacterized protein</fullName>
    </submittedName>
</protein>
<sequence length="129" mass="14515">MGASARKSGGDRLNAKKMSVRLRRKLPTPKSFDEKGQTTGGELKVTLLATINYPGKEGKKSFSKQWRRCAHVETRLNGRKWSEGLSNFFGARNSSKNPPEDCKAMERGRTRSTQTQKWMKADCQHPTDA</sequence>
<gene>
    <name evidence="2" type="ORF">ANCDUO_06138</name>
</gene>
<feature type="compositionally biased region" description="Basic residues" evidence="1">
    <location>
        <begin position="18"/>
        <end position="27"/>
    </location>
</feature>
<dbReference type="EMBL" id="KN728585">
    <property type="protein sequence ID" value="KIH63559.1"/>
    <property type="molecule type" value="Genomic_DNA"/>
</dbReference>
<proteinExistence type="predicted"/>
<feature type="compositionally biased region" description="Basic and acidic residues" evidence="1">
    <location>
        <begin position="98"/>
        <end position="109"/>
    </location>
</feature>
<evidence type="ECO:0000313" key="2">
    <source>
        <dbReference type="EMBL" id="KIH63559.1"/>
    </source>
</evidence>
<dbReference type="Proteomes" id="UP000054047">
    <property type="component" value="Unassembled WGS sequence"/>
</dbReference>
<feature type="compositionally biased region" description="Basic and acidic residues" evidence="1">
    <location>
        <begin position="119"/>
        <end position="129"/>
    </location>
</feature>
<organism evidence="2 3">
    <name type="scientific">Ancylostoma duodenale</name>
    <dbReference type="NCBI Taxonomy" id="51022"/>
    <lineage>
        <taxon>Eukaryota</taxon>
        <taxon>Metazoa</taxon>
        <taxon>Ecdysozoa</taxon>
        <taxon>Nematoda</taxon>
        <taxon>Chromadorea</taxon>
        <taxon>Rhabditida</taxon>
        <taxon>Rhabditina</taxon>
        <taxon>Rhabditomorpha</taxon>
        <taxon>Strongyloidea</taxon>
        <taxon>Ancylostomatidae</taxon>
        <taxon>Ancylostomatinae</taxon>
        <taxon>Ancylostoma</taxon>
    </lineage>
</organism>
<evidence type="ECO:0000256" key="1">
    <source>
        <dbReference type="SAM" id="MobiDB-lite"/>
    </source>
</evidence>
<keyword evidence="3" id="KW-1185">Reference proteome</keyword>
<evidence type="ECO:0000313" key="3">
    <source>
        <dbReference type="Proteomes" id="UP000054047"/>
    </source>
</evidence>
<feature type="region of interest" description="Disordered" evidence="1">
    <location>
        <begin position="1"/>
        <end position="38"/>
    </location>
</feature>
<accession>A0A0C2GWW2</accession>
<feature type="region of interest" description="Disordered" evidence="1">
    <location>
        <begin position="88"/>
        <end position="129"/>
    </location>
</feature>